<organism evidence="2 3">
    <name type="scientific">Nannocystis pusilla</name>
    <dbReference type="NCBI Taxonomy" id="889268"/>
    <lineage>
        <taxon>Bacteria</taxon>
        <taxon>Pseudomonadati</taxon>
        <taxon>Myxococcota</taxon>
        <taxon>Polyangia</taxon>
        <taxon>Nannocystales</taxon>
        <taxon>Nannocystaceae</taxon>
        <taxon>Nannocystis</taxon>
    </lineage>
</organism>
<feature type="region of interest" description="Disordered" evidence="1">
    <location>
        <begin position="82"/>
        <end position="110"/>
    </location>
</feature>
<protein>
    <submittedName>
        <fullName evidence="2">Uncharacterized protein</fullName>
    </submittedName>
</protein>
<evidence type="ECO:0000313" key="3">
    <source>
        <dbReference type="Proteomes" id="UP001150924"/>
    </source>
</evidence>
<dbReference type="AlphaFoldDB" id="A0A9X3IX44"/>
<evidence type="ECO:0000256" key="1">
    <source>
        <dbReference type="SAM" id="MobiDB-lite"/>
    </source>
</evidence>
<keyword evidence="3" id="KW-1185">Reference proteome</keyword>
<name>A0A9X3IX44_9BACT</name>
<feature type="compositionally biased region" description="Basic and acidic residues" evidence="1">
    <location>
        <begin position="262"/>
        <end position="273"/>
    </location>
</feature>
<accession>A0A9X3IX44</accession>
<sequence>MQDGDVVGEHVEGREIDRAVAVEIGGDDRGGREAHCVTRAGHEAAVAVAEQHLDRPGVGDRDRDVEVAVVIEVGDRQVARAGADAERRVGDEPADDRHGAGGLADDHELGGTGGVEIGGDEAARAVADGDPLGLGQRSPALAAEDGDLGAAGQGGGDVEAAVAVEIGDREVLRGAAERPARGCPIEHVLNATCVGAAPEHADGAADVAGGDEVGATVGVEVGDDGGVGGEAPGVGAGAREIEAQRADARAAAGIGGLTGQSERADPERAHEPGPPRYPASGASIRFHHVSDDENRSALGAFPPPFATRRASAADA</sequence>
<reference evidence="2" key="1">
    <citation type="submission" date="2022-11" db="EMBL/GenBank/DDBJ databases">
        <title>Minimal conservation of predation-associated metabolite biosynthetic gene clusters underscores biosynthetic potential of Myxococcota including descriptions for ten novel species: Archangium lansinium sp. nov., Myxococcus landrumus sp. nov., Nannocystis bai.</title>
        <authorList>
            <person name="Ahearne A."/>
            <person name="Stevens C."/>
            <person name="Phillips K."/>
        </authorList>
    </citation>
    <scope>NUCLEOTIDE SEQUENCE</scope>
    <source>
        <strain evidence="2">Na p29</strain>
    </source>
</reference>
<evidence type="ECO:0000313" key="2">
    <source>
        <dbReference type="EMBL" id="MCY1006164.1"/>
    </source>
</evidence>
<gene>
    <name evidence="2" type="ORF">OV079_11440</name>
</gene>
<feature type="region of interest" description="Disordered" evidence="1">
    <location>
        <begin position="254"/>
        <end position="315"/>
    </location>
</feature>
<dbReference type="EMBL" id="JAPNKE010000002">
    <property type="protein sequence ID" value="MCY1006164.1"/>
    <property type="molecule type" value="Genomic_DNA"/>
</dbReference>
<feature type="compositionally biased region" description="Basic and acidic residues" evidence="1">
    <location>
        <begin position="82"/>
        <end position="109"/>
    </location>
</feature>
<dbReference type="Proteomes" id="UP001150924">
    <property type="component" value="Unassembled WGS sequence"/>
</dbReference>
<comment type="caution">
    <text evidence="2">The sequence shown here is derived from an EMBL/GenBank/DDBJ whole genome shotgun (WGS) entry which is preliminary data.</text>
</comment>
<proteinExistence type="predicted"/>